<sequence>MSNKIKLDIVSDVVCPWCVIGYKNLQKAIDELGVGDNIDLQWQPFELNPGMPVEGQDLREHVAEKYGSSLQESSAARINITQRGAEAGFTFNFFEGMTIVNTRDAHILLEYAHQFGLQTELKLRLFTAAFTDKKDVSNRETLLNEVALVGLDVDQAKVHLQDAQYRDEVVKQEQYWQSLGISAVPAVVFNRTSAMSGAQSVEAYKQALTELLAVK</sequence>
<protein>
    <submittedName>
        <fullName evidence="2">2-hydroxychromene-2-carboxylate isomerase</fullName>
    </submittedName>
</protein>
<reference evidence="3" key="1">
    <citation type="journal article" date="2019" name="Int. J. Syst. Evol. Microbiol.">
        <title>The Global Catalogue of Microorganisms (GCM) 10K type strain sequencing project: providing services to taxonomists for standard genome sequencing and annotation.</title>
        <authorList>
            <consortium name="The Broad Institute Genomics Platform"/>
            <consortium name="The Broad Institute Genome Sequencing Center for Infectious Disease"/>
            <person name="Wu L."/>
            <person name="Ma J."/>
        </authorList>
    </citation>
    <scope>NUCLEOTIDE SEQUENCE [LARGE SCALE GENOMIC DNA]</scope>
    <source>
        <strain evidence="3">NBRC 103166</strain>
    </source>
</reference>
<keyword evidence="3" id="KW-1185">Reference proteome</keyword>
<dbReference type="PANTHER" id="PTHR13887:SF41">
    <property type="entry name" value="THIOREDOXIN SUPERFAMILY PROTEIN"/>
    <property type="match status" value="1"/>
</dbReference>
<dbReference type="EMBL" id="BSPQ01000004">
    <property type="protein sequence ID" value="GLS90504.1"/>
    <property type="molecule type" value="Genomic_DNA"/>
</dbReference>
<evidence type="ECO:0000313" key="2">
    <source>
        <dbReference type="EMBL" id="GLS90504.1"/>
    </source>
</evidence>
<comment type="caution">
    <text evidence="2">The sequence shown here is derived from an EMBL/GenBank/DDBJ whole genome shotgun (WGS) entry which is preliminary data.</text>
</comment>
<accession>A0ABQ6DZU6</accession>
<dbReference type="CDD" id="cd03024">
    <property type="entry name" value="DsbA_FrnE"/>
    <property type="match status" value="1"/>
</dbReference>
<keyword evidence="2" id="KW-0413">Isomerase</keyword>
<dbReference type="Gene3D" id="3.40.30.10">
    <property type="entry name" value="Glutaredoxin"/>
    <property type="match status" value="1"/>
</dbReference>
<feature type="domain" description="DSBA-like thioredoxin" evidence="1">
    <location>
        <begin position="7"/>
        <end position="208"/>
    </location>
</feature>
<dbReference type="PANTHER" id="PTHR13887">
    <property type="entry name" value="GLUTATHIONE S-TRANSFERASE KAPPA"/>
    <property type="match status" value="1"/>
</dbReference>
<dbReference type="SUPFAM" id="SSF52833">
    <property type="entry name" value="Thioredoxin-like"/>
    <property type="match status" value="1"/>
</dbReference>
<dbReference type="RefSeq" id="WP_284203632.1">
    <property type="nucleotide sequence ID" value="NZ_BSPQ01000004.1"/>
</dbReference>
<dbReference type="Pfam" id="PF01323">
    <property type="entry name" value="DSBA"/>
    <property type="match status" value="1"/>
</dbReference>
<gene>
    <name evidence="2" type="ORF">GCM10007916_15710</name>
</gene>
<name>A0ABQ6DZU6_9GAMM</name>
<proteinExistence type="predicted"/>
<dbReference type="Proteomes" id="UP001157353">
    <property type="component" value="Unassembled WGS sequence"/>
</dbReference>
<evidence type="ECO:0000313" key="3">
    <source>
        <dbReference type="Proteomes" id="UP001157353"/>
    </source>
</evidence>
<organism evidence="2 3">
    <name type="scientific">Psychromonas marina</name>
    <dbReference type="NCBI Taxonomy" id="88364"/>
    <lineage>
        <taxon>Bacteria</taxon>
        <taxon>Pseudomonadati</taxon>
        <taxon>Pseudomonadota</taxon>
        <taxon>Gammaproteobacteria</taxon>
        <taxon>Alteromonadales</taxon>
        <taxon>Psychromonadaceae</taxon>
        <taxon>Psychromonas</taxon>
    </lineage>
</organism>
<dbReference type="InterPro" id="IPR001853">
    <property type="entry name" value="DSBA-like_thioredoxin_dom"/>
</dbReference>
<dbReference type="InterPro" id="IPR036249">
    <property type="entry name" value="Thioredoxin-like_sf"/>
</dbReference>
<evidence type="ECO:0000259" key="1">
    <source>
        <dbReference type="Pfam" id="PF01323"/>
    </source>
</evidence>
<dbReference type="GO" id="GO:0016853">
    <property type="term" value="F:isomerase activity"/>
    <property type="evidence" value="ECO:0007669"/>
    <property type="project" value="UniProtKB-KW"/>
</dbReference>